<feature type="compositionally biased region" description="Basic and acidic residues" evidence="1">
    <location>
        <begin position="164"/>
        <end position="176"/>
    </location>
</feature>
<reference evidence="2 3" key="1">
    <citation type="submission" date="2019-04" db="EMBL/GenBank/DDBJ databases">
        <title>An improved genome assembly and genetic linkage map for asparagus bean, Vigna unguiculata ssp. sesquipedialis.</title>
        <authorList>
            <person name="Xia Q."/>
            <person name="Zhang R."/>
            <person name="Dong Y."/>
        </authorList>
    </citation>
    <scope>NUCLEOTIDE SEQUENCE [LARGE SCALE GENOMIC DNA]</scope>
    <source>
        <tissue evidence="2">Leaf</tissue>
    </source>
</reference>
<dbReference type="AlphaFoldDB" id="A0A4D6LWG5"/>
<sequence>METTVEVREDLPKELVEINWPAKAGYEWVMMDFFDTRSRSPTTWLSLISRPGINRLDAFTQSFKHFKDGFFKVVVKQFGRSHFYTNDGSTKFPFFWTSNPWRYKGMTKEELSVADKEILVRVYNSVRLIIDIEGHMAQMGKKNLTLLQTMRKEKAARAKAVGSTERKAEVPARPGKGKDVKKVHAALLGSGSFASGKGPEAGLIELSETVVWRDIEINMSETLINSIDSMEPNALVRAMVEFNSKALILGH</sequence>
<gene>
    <name evidence="2" type="ORF">DEO72_LG5g882</name>
</gene>
<dbReference type="Proteomes" id="UP000501690">
    <property type="component" value="Linkage Group LG5"/>
</dbReference>
<dbReference type="EMBL" id="CP039349">
    <property type="protein sequence ID" value="QCD92813.1"/>
    <property type="molecule type" value="Genomic_DNA"/>
</dbReference>
<organism evidence="2 3">
    <name type="scientific">Vigna unguiculata</name>
    <name type="common">Cowpea</name>
    <dbReference type="NCBI Taxonomy" id="3917"/>
    <lineage>
        <taxon>Eukaryota</taxon>
        <taxon>Viridiplantae</taxon>
        <taxon>Streptophyta</taxon>
        <taxon>Embryophyta</taxon>
        <taxon>Tracheophyta</taxon>
        <taxon>Spermatophyta</taxon>
        <taxon>Magnoliopsida</taxon>
        <taxon>eudicotyledons</taxon>
        <taxon>Gunneridae</taxon>
        <taxon>Pentapetalae</taxon>
        <taxon>rosids</taxon>
        <taxon>fabids</taxon>
        <taxon>Fabales</taxon>
        <taxon>Fabaceae</taxon>
        <taxon>Papilionoideae</taxon>
        <taxon>50 kb inversion clade</taxon>
        <taxon>NPAAA clade</taxon>
        <taxon>indigoferoid/millettioid clade</taxon>
        <taxon>Phaseoleae</taxon>
        <taxon>Vigna</taxon>
    </lineage>
</organism>
<keyword evidence="3" id="KW-1185">Reference proteome</keyword>
<protein>
    <submittedName>
        <fullName evidence="2">Uncharacterized protein</fullName>
    </submittedName>
</protein>
<evidence type="ECO:0000256" key="1">
    <source>
        <dbReference type="SAM" id="MobiDB-lite"/>
    </source>
</evidence>
<feature type="region of interest" description="Disordered" evidence="1">
    <location>
        <begin position="157"/>
        <end position="176"/>
    </location>
</feature>
<proteinExistence type="predicted"/>
<name>A0A4D6LWG5_VIGUN</name>
<evidence type="ECO:0000313" key="2">
    <source>
        <dbReference type="EMBL" id="QCD92813.1"/>
    </source>
</evidence>
<accession>A0A4D6LWG5</accession>
<evidence type="ECO:0000313" key="3">
    <source>
        <dbReference type="Proteomes" id="UP000501690"/>
    </source>
</evidence>